<dbReference type="SUPFAM" id="SSF47384">
    <property type="entry name" value="Homodimeric domain of signal transducing histidine kinase"/>
    <property type="match status" value="1"/>
</dbReference>
<dbReference type="Pfam" id="PF13185">
    <property type="entry name" value="GAF_2"/>
    <property type="match status" value="1"/>
</dbReference>
<dbReference type="PRINTS" id="PR00344">
    <property type="entry name" value="BCTRLSENSOR"/>
</dbReference>
<dbReference type="Gene3D" id="3.30.450.40">
    <property type="match status" value="1"/>
</dbReference>
<keyword evidence="9" id="KW-0547">Nucleotide-binding</keyword>
<evidence type="ECO:0000256" key="7">
    <source>
        <dbReference type="ARBA" id="ARBA00022679"/>
    </source>
</evidence>
<comment type="caution">
    <text evidence="18">The sequence shown here is derived from an EMBL/GenBank/DDBJ whole genome shotgun (WGS) entry which is preliminary data.</text>
</comment>
<dbReference type="SMART" id="SM00388">
    <property type="entry name" value="HisKA"/>
    <property type="match status" value="1"/>
</dbReference>
<dbReference type="InterPro" id="IPR036890">
    <property type="entry name" value="HATPase_C_sf"/>
</dbReference>
<evidence type="ECO:0000256" key="2">
    <source>
        <dbReference type="ARBA" id="ARBA00004314"/>
    </source>
</evidence>
<proteinExistence type="predicted"/>
<evidence type="ECO:0000256" key="15">
    <source>
        <dbReference type="SAM" id="Phobius"/>
    </source>
</evidence>
<dbReference type="InterPro" id="IPR005467">
    <property type="entry name" value="His_kinase_dom"/>
</dbReference>
<reference evidence="18 19" key="1">
    <citation type="journal article" date="2020" name="Nature">
        <title>Bacterial chemolithoautotrophy via manganese oxidation.</title>
        <authorList>
            <person name="Yu H."/>
            <person name="Leadbetter J.R."/>
        </authorList>
    </citation>
    <scope>NUCLEOTIDE SEQUENCE [LARGE SCALE GENOMIC DNA]</scope>
    <source>
        <strain evidence="18 19">Mn-1</strain>
    </source>
</reference>
<evidence type="ECO:0000259" key="16">
    <source>
        <dbReference type="PROSITE" id="PS50109"/>
    </source>
</evidence>
<feature type="domain" description="HAMP" evidence="17">
    <location>
        <begin position="361"/>
        <end position="413"/>
    </location>
</feature>
<dbReference type="PANTHER" id="PTHR43711:SF1">
    <property type="entry name" value="HISTIDINE KINASE 1"/>
    <property type="match status" value="1"/>
</dbReference>
<dbReference type="CDD" id="cd06225">
    <property type="entry name" value="HAMP"/>
    <property type="match status" value="1"/>
</dbReference>
<keyword evidence="10" id="KW-0418">Kinase</keyword>
<gene>
    <name evidence="18" type="ORF">MNODULE_14920</name>
</gene>
<evidence type="ECO:0000256" key="8">
    <source>
        <dbReference type="ARBA" id="ARBA00022692"/>
    </source>
</evidence>
<dbReference type="InterPro" id="IPR004358">
    <property type="entry name" value="Sig_transdc_His_kin-like_C"/>
</dbReference>
<dbReference type="GO" id="GO:0005886">
    <property type="term" value="C:plasma membrane"/>
    <property type="evidence" value="ECO:0007669"/>
    <property type="project" value="UniProtKB-SubCell"/>
</dbReference>
<dbReference type="Pfam" id="PF00512">
    <property type="entry name" value="HisKA"/>
    <property type="match status" value="1"/>
</dbReference>
<dbReference type="RefSeq" id="WP_168061346.1">
    <property type="nucleotide sequence ID" value="NZ_VTOW01000003.1"/>
</dbReference>
<dbReference type="Gene3D" id="1.10.287.130">
    <property type="match status" value="1"/>
</dbReference>
<dbReference type="Pfam" id="PF00672">
    <property type="entry name" value="HAMP"/>
    <property type="match status" value="1"/>
</dbReference>
<dbReference type="PROSITE" id="PS50885">
    <property type="entry name" value="HAMP"/>
    <property type="match status" value="1"/>
</dbReference>
<keyword evidence="11" id="KW-0067">ATP-binding</keyword>
<comment type="catalytic activity">
    <reaction evidence="1">
        <text>ATP + protein L-histidine = ADP + protein N-phospho-L-histidine.</text>
        <dbReference type="EC" id="2.7.13.3"/>
    </reaction>
</comment>
<dbReference type="GO" id="GO:0045121">
    <property type="term" value="C:membrane raft"/>
    <property type="evidence" value="ECO:0007669"/>
    <property type="project" value="UniProtKB-SubCell"/>
</dbReference>
<keyword evidence="7" id="KW-0808">Transferase</keyword>
<dbReference type="EMBL" id="VTOW01000003">
    <property type="protein sequence ID" value="NKE72039.1"/>
    <property type="molecule type" value="Genomic_DNA"/>
</dbReference>
<keyword evidence="6" id="KW-0597">Phosphoprotein</keyword>
<evidence type="ECO:0000256" key="9">
    <source>
        <dbReference type="ARBA" id="ARBA00022741"/>
    </source>
</evidence>
<dbReference type="Gene3D" id="3.30.450.20">
    <property type="entry name" value="PAS domain"/>
    <property type="match status" value="1"/>
</dbReference>
<dbReference type="Gene3D" id="1.10.8.500">
    <property type="entry name" value="HAMP domain in histidine kinase"/>
    <property type="match status" value="1"/>
</dbReference>
<dbReference type="InterPro" id="IPR036097">
    <property type="entry name" value="HisK_dim/P_sf"/>
</dbReference>
<dbReference type="PANTHER" id="PTHR43711">
    <property type="entry name" value="TWO-COMPONENT HISTIDINE KINASE"/>
    <property type="match status" value="1"/>
</dbReference>
<dbReference type="AlphaFoldDB" id="A0A7X6IC27"/>
<evidence type="ECO:0000256" key="11">
    <source>
        <dbReference type="ARBA" id="ARBA00022840"/>
    </source>
</evidence>
<evidence type="ECO:0000313" key="18">
    <source>
        <dbReference type="EMBL" id="NKE72039.1"/>
    </source>
</evidence>
<dbReference type="PROSITE" id="PS50109">
    <property type="entry name" value="HIS_KIN"/>
    <property type="match status" value="1"/>
</dbReference>
<dbReference type="InterPro" id="IPR003594">
    <property type="entry name" value="HATPase_dom"/>
</dbReference>
<dbReference type="SMART" id="SM00304">
    <property type="entry name" value="HAMP"/>
    <property type="match status" value="1"/>
</dbReference>
<dbReference type="CDD" id="cd16922">
    <property type="entry name" value="HATPase_EvgS-ArcB-TorS-like"/>
    <property type="match status" value="1"/>
</dbReference>
<dbReference type="Gene3D" id="3.30.565.10">
    <property type="entry name" value="Histidine kinase-like ATPase, C-terminal domain"/>
    <property type="match status" value="1"/>
</dbReference>
<evidence type="ECO:0000256" key="12">
    <source>
        <dbReference type="ARBA" id="ARBA00022989"/>
    </source>
</evidence>
<keyword evidence="8 15" id="KW-0812">Transmembrane</keyword>
<dbReference type="InterPro" id="IPR033479">
    <property type="entry name" value="dCache_1"/>
</dbReference>
<feature type="transmembrane region" description="Helical" evidence="15">
    <location>
        <begin position="12"/>
        <end position="34"/>
    </location>
</feature>
<evidence type="ECO:0000256" key="10">
    <source>
        <dbReference type="ARBA" id="ARBA00022777"/>
    </source>
</evidence>
<evidence type="ECO:0000259" key="17">
    <source>
        <dbReference type="PROSITE" id="PS50885"/>
    </source>
</evidence>
<dbReference type="SUPFAM" id="SSF158472">
    <property type="entry name" value="HAMP domain-like"/>
    <property type="match status" value="1"/>
</dbReference>
<keyword evidence="12 15" id="KW-1133">Transmembrane helix</keyword>
<organism evidence="18 19">
    <name type="scientific">Candidatus Manganitrophus noduliformans</name>
    <dbReference type="NCBI Taxonomy" id="2606439"/>
    <lineage>
        <taxon>Bacteria</taxon>
        <taxon>Pseudomonadati</taxon>
        <taxon>Nitrospirota</taxon>
        <taxon>Nitrospiria</taxon>
        <taxon>Candidatus Troglogloeales</taxon>
        <taxon>Candidatus Manganitrophaceae</taxon>
        <taxon>Candidatus Manganitrophus</taxon>
    </lineage>
</organism>
<dbReference type="CDD" id="cd18773">
    <property type="entry name" value="PDC1_HK_sensor"/>
    <property type="match status" value="1"/>
</dbReference>
<dbReference type="CDD" id="cd00082">
    <property type="entry name" value="HisKA"/>
    <property type="match status" value="1"/>
</dbReference>
<dbReference type="InterPro" id="IPR029016">
    <property type="entry name" value="GAF-like_dom_sf"/>
</dbReference>
<keyword evidence="14 15" id="KW-0472">Membrane</keyword>
<dbReference type="SUPFAM" id="SSF55874">
    <property type="entry name" value="ATPase domain of HSP90 chaperone/DNA topoisomerase II/histidine kinase"/>
    <property type="match status" value="1"/>
</dbReference>
<keyword evidence="5" id="KW-1003">Cell membrane</keyword>
<dbReference type="Proteomes" id="UP000534783">
    <property type="component" value="Unassembled WGS sequence"/>
</dbReference>
<dbReference type="InterPro" id="IPR003660">
    <property type="entry name" value="HAMP_dom"/>
</dbReference>
<evidence type="ECO:0000256" key="14">
    <source>
        <dbReference type="ARBA" id="ARBA00023136"/>
    </source>
</evidence>
<dbReference type="InterPro" id="IPR003661">
    <property type="entry name" value="HisK_dim/P_dom"/>
</dbReference>
<evidence type="ECO:0000313" key="19">
    <source>
        <dbReference type="Proteomes" id="UP000534783"/>
    </source>
</evidence>
<dbReference type="EC" id="2.7.13.3" evidence="4"/>
<dbReference type="GO" id="GO:0005524">
    <property type="term" value="F:ATP binding"/>
    <property type="evidence" value="ECO:0007669"/>
    <property type="project" value="UniProtKB-KW"/>
</dbReference>
<dbReference type="FunFam" id="3.30.565.10:FF:000023">
    <property type="entry name" value="PAS domain-containing sensor histidine kinase"/>
    <property type="match status" value="1"/>
</dbReference>
<dbReference type="InterPro" id="IPR050736">
    <property type="entry name" value="Sensor_HK_Regulatory"/>
</dbReference>
<dbReference type="FunFam" id="1.10.287.130:FF:000001">
    <property type="entry name" value="Two-component sensor histidine kinase"/>
    <property type="match status" value="1"/>
</dbReference>
<dbReference type="SUPFAM" id="SSF55781">
    <property type="entry name" value="GAF domain-like"/>
    <property type="match status" value="1"/>
</dbReference>
<evidence type="ECO:0000256" key="6">
    <source>
        <dbReference type="ARBA" id="ARBA00022553"/>
    </source>
</evidence>
<protein>
    <recommendedName>
        <fullName evidence="4">histidine kinase</fullName>
        <ecNumber evidence="4">2.7.13.3</ecNumber>
    </recommendedName>
</protein>
<dbReference type="Pfam" id="PF02518">
    <property type="entry name" value="HATPase_c"/>
    <property type="match status" value="1"/>
</dbReference>
<dbReference type="SMART" id="SM00387">
    <property type="entry name" value="HATPase_c"/>
    <property type="match status" value="1"/>
</dbReference>
<evidence type="ECO:0000256" key="1">
    <source>
        <dbReference type="ARBA" id="ARBA00000085"/>
    </source>
</evidence>
<dbReference type="SMART" id="SM00065">
    <property type="entry name" value="GAF"/>
    <property type="match status" value="1"/>
</dbReference>
<evidence type="ECO:0000256" key="13">
    <source>
        <dbReference type="ARBA" id="ARBA00023012"/>
    </source>
</evidence>
<keyword evidence="13" id="KW-0902">Two-component regulatory system</keyword>
<evidence type="ECO:0000256" key="4">
    <source>
        <dbReference type="ARBA" id="ARBA00012438"/>
    </source>
</evidence>
<dbReference type="InterPro" id="IPR003018">
    <property type="entry name" value="GAF"/>
</dbReference>
<evidence type="ECO:0000256" key="5">
    <source>
        <dbReference type="ARBA" id="ARBA00022475"/>
    </source>
</evidence>
<dbReference type="GO" id="GO:0000155">
    <property type="term" value="F:phosphorelay sensor kinase activity"/>
    <property type="evidence" value="ECO:0007669"/>
    <property type="project" value="InterPro"/>
</dbReference>
<accession>A0A7X6IC27</accession>
<keyword evidence="19" id="KW-1185">Reference proteome</keyword>
<comment type="subcellular location">
    <subcellularLocation>
        <location evidence="3">Cell membrane</location>
        <topology evidence="3">Multi-pass membrane protein</topology>
    </subcellularLocation>
    <subcellularLocation>
        <location evidence="2">Membrane raft</location>
        <topology evidence="2">Multi-pass membrane protein</topology>
    </subcellularLocation>
</comment>
<dbReference type="Pfam" id="PF02743">
    <property type="entry name" value="dCache_1"/>
    <property type="match status" value="1"/>
</dbReference>
<evidence type="ECO:0000256" key="3">
    <source>
        <dbReference type="ARBA" id="ARBA00004651"/>
    </source>
</evidence>
<name>A0A7X6IC27_9BACT</name>
<feature type="domain" description="Histidine kinase" evidence="16">
    <location>
        <begin position="603"/>
        <end position="821"/>
    </location>
</feature>
<sequence>MIKITRSFQARMIFSILLIAGLTWVLGLTVIYIVGKRAIEKSIGLEFQHTAEETSKNFTRLLEHHVEEAYAFTSSPDILDILHQSNRAYDPPPPKQHPDRVAHMRAEWSDESTRSLLAAHLLQNPASHHLQTFHLKPGRTEGDLGTLVIDEKGIVVAATAEPMEIYYGDQPWWENVLNVSEGKQYISDIEMSSPFKNVPTMYTLSIATPIYDLKGDRPIGVLLMVQSVKEFFELVTQVKLAKTDHTMLAGSDGNLLFCPIFLVKNHTLEPELVQKVTQPQPGWGSSHADVHHPGERSINGFAPVVVPTAIRGSFGGHRWYIFTSQDPKETYAPIQTLLSWVAGIGLLGMGLLAFFISYATGRLVQPIMQLRKGAKQIAQGELQAQLDIRTGDEIEELAADFNEMAAKIKVSYTQLEQKVAQRTHDLAAKNKELSALYMIASTLSKSLNLKELLDEALSTVLKIFGTEAGMIHLLEEAGGPPRLTSTRGFSADGLDPDQKQKDSEILYRQVIEKEVPISSIEESLEEVPFKETPYPNFITIPIRSKGKILGTLTLLDRTSQPFIRQDLGLLVAIGNQIGVAVENIRLYEETKKVDQLKSDFVSKVSHEFRTPLTSIKGFIEILLSYQDIAAEKQQEFLQIINQESDRLIRLINDVLDISKIEAGKIAWKVEPLDLVDLIDSTVRATHSLVDPKKIALLVETEPDLPPVLGDRDHLIQVLNNLLSNAIKFTERGQIVLFAQRSGEDEILAGIRDTGIGLPQSETTKIFNKFYQVARPEKGLPKGTGLGLAICREIISHLNGKIWCESAPGEGCTFYFTLPTAARQPERETEPSPS</sequence>